<dbReference type="InterPro" id="IPR018759">
    <property type="entry name" value="BBP2_2"/>
</dbReference>
<reference evidence="3" key="1">
    <citation type="submission" date="2023-07" db="EMBL/GenBank/DDBJ databases">
        <title>Whole genome sequence analysis of rice epiphytic Sphingomonas sanguinis OsEp_Plm_15B2.</title>
        <authorList>
            <person name="Sahu K.P."/>
            <person name="Asharani P."/>
            <person name="Reddy B."/>
            <person name="Kumar A."/>
        </authorList>
    </citation>
    <scope>NUCLEOTIDE SEQUENCE [LARGE SCALE GENOMIC DNA]</scope>
    <source>
        <strain evidence="3">OsEp_Plm_15B2</strain>
    </source>
</reference>
<dbReference type="RefSeq" id="WP_219019299.1">
    <property type="nucleotide sequence ID" value="NZ_CP079203.1"/>
</dbReference>
<sequence length="433" mass="47782">MWTRRIAVASATLWTGALGAVPAAAQDNSTLLQPAVPVDYDRGRNVSVLQRPRPDYDPLGIRRGSVMIYPRIDLGLGASDNVFLSSANKQGDGFVSFAPSVRAETDWSRHEVRLSAGGRFRRYFDNGLRNVDEWNVGGLGRLDLGTDFSLTAEGQAARTQEDPFNGATDANVAALSRYRRNLAGLRGEYRHGHVRTVLSYDYQDFNFAPINLGNGTTFSQANRDRSLSRVAGQFEYAFSPSLAAYTQVSYLRTDYSTQISPGVPNRDSDGYRAIAGFSLDVSGFYRGIIGIGYTRRDFISPLYKDVGGLSAEAQAEYFPSDFTTFTLNLRRTIEDSNIGILSAYFDNRASLKVDHELRRNLIVSAGGEYAKQDYIGTSTIDDIWRARVGARYLASRLVSLQGELSHGNRRRSGVPNGFTINETAGIVSLILQR</sequence>
<keyword evidence="3" id="KW-1185">Reference proteome</keyword>
<dbReference type="Pfam" id="PF10082">
    <property type="entry name" value="BBP2_2"/>
    <property type="match status" value="1"/>
</dbReference>
<name>A0ABU5LPH3_9SPHN</name>
<comment type="caution">
    <text evidence="2">The sequence shown here is derived from an EMBL/GenBank/DDBJ whole genome shotgun (WGS) entry which is preliminary data.</text>
</comment>
<accession>A0ABU5LPH3</accession>
<protein>
    <submittedName>
        <fullName evidence="2">Outer membrane beta-barrel protein</fullName>
    </submittedName>
</protein>
<organism evidence="2 3">
    <name type="scientific">Sphingomonas sanguinis</name>
    <dbReference type="NCBI Taxonomy" id="33051"/>
    <lineage>
        <taxon>Bacteria</taxon>
        <taxon>Pseudomonadati</taxon>
        <taxon>Pseudomonadota</taxon>
        <taxon>Alphaproteobacteria</taxon>
        <taxon>Sphingomonadales</taxon>
        <taxon>Sphingomonadaceae</taxon>
        <taxon>Sphingomonas</taxon>
    </lineage>
</organism>
<feature type="signal peptide" evidence="1">
    <location>
        <begin position="1"/>
        <end position="25"/>
    </location>
</feature>
<evidence type="ECO:0000313" key="3">
    <source>
        <dbReference type="Proteomes" id="UP001292182"/>
    </source>
</evidence>
<evidence type="ECO:0000256" key="1">
    <source>
        <dbReference type="SAM" id="SignalP"/>
    </source>
</evidence>
<proteinExistence type="predicted"/>
<keyword evidence="1" id="KW-0732">Signal</keyword>
<dbReference type="EMBL" id="JAOBTW010000007">
    <property type="protein sequence ID" value="MDZ7281832.1"/>
    <property type="molecule type" value="Genomic_DNA"/>
</dbReference>
<dbReference type="Proteomes" id="UP001292182">
    <property type="component" value="Unassembled WGS sequence"/>
</dbReference>
<evidence type="ECO:0000313" key="2">
    <source>
        <dbReference type="EMBL" id="MDZ7281832.1"/>
    </source>
</evidence>
<gene>
    <name evidence="2" type="ORF">N4G62_07310</name>
</gene>
<feature type="chain" id="PRO_5047063124" evidence="1">
    <location>
        <begin position="26"/>
        <end position="433"/>
    </location>
</feature>